<name>N1QR45_AEGTA</name>
<accession>N1QR45</accession>
<dbReference type="EnsemblPlants" id="EMT00973">
    <property type="protein sequence ID" value="EMT00973"/>
    <property type="gene ID" value="F775_05964"/>
</dbReference>
<dbReference type="AlphaFoldDB" id="N1QR45"/>
<protein>
    <submittedName>
        <fullName evidence="1">Uncharacterized protein</fullName>
    </submittedName>
</protein>
<proteinExistence type="predicted"/>
<sequence>MADGSPSGFLAVEPCSASALHPLAQDVFRGRQLPRFGFVAGVNYARRAAMGRTHVAEQMGYEDA</sequence>
<organism evidence="1">
    <name type="scientific">Aegilops tauschii</name>
    <name type="common">Tausch's goatgrass</name>
    <name type="synonym">Aegilops squarrosa</name>
    <dbReference type="NCBI Taxonomy" id="37682"/>
    <lineage>
        <taxon>Eukaryota</taxon>
        <taxon>Viridiplantae</taxon>
        <taxon>Streptophyta</taxon>
        <taxon>Embryophyta</taxon>
        <taxon>Tracheophyta</taxon>
        <taxon>Spermatophyta</taxon>
        <taxon>Magnoliopsida</taxon>
        <taxon>Liliopsida</taxon>
        <taxon>Poales</taxon>
        <taxon>Poaceae</taxon>
        <taxon>BOP clade</taxon>
        <taxon>Pooideae</taxon>
        <taxon>Triticodae</taxon>
        <taxon>Triticeae</taxon>
        <taxon>Triticinae</taxon>
        <taxon>Aegilops</taxon>
    </lineage>
</organism>
<reference evidence="1" key="1">
    <citation type="submission" date="2015-06" db="UniProtKB">
        <authorList>
            <consortium name="EnsemblPlants"/>
        </authorList>
    </citation>
    <scope>IDENTIFICATION</scope>
</reference>
<evidence type="ECO:0000313" key="1">
    <source>
        <dbReference type="EnsemblPlants" id="EMT00973"/>
    </source>
</evidence>